<dbReference type="InterPro" id="IPR025762">
    <property type="entry name" value="DFDF"/>
</dbReference>
<dbReference type="GO" id="GO:0000932">
    <property type="term" value="C:P-body"/>
    <property type="evidence" value="ECO:0007669"/>
    <property type="project" value="TreeGrafter"/>
</dbReference>
<dbReference type="GO" id="GO:0003729">
    <property type="term" value="F:mRNA binding"/>
    <property type="evidence" value="ECO:0007669"/>
    <property type="project" value="TreeGrafter"/>
</dbReference>
<dbReference type="InterPro" id="IPR025768">
    <property type="entry name" value="TFG_box"/>
</dbReference>
<evidence type="ECO:0000259" key="5">
    <source>
        <dbReference type="PROSITE" id="PS51513"/>
    </source>
</evidence>
<sequence>MESQFIGARISLISKSDIRYVGTLHSISQVDSTIALENVRSYGTENRRVGPEKMGPSPSVFEYILFRASDVKDLHVEDPKNRASDVPNDPAIISSSKASALPAGQHSGLLAGSLPYADPQQTAGLHMAFESEPASTRAYAPVYARPRGVTNGDVRNGSDVQDDSRVVVDAYDERHGYLLGSYLEMMSTPVCLPSEALLMVVCVWAFEGCSHSYALNIISNTGNLPGTGTHLLHNRRGRGGRRFDNQARDGAQLPLPTQDFDFESSNAKFDKGQLVKEVGNTAEDAIFDAERADDGEGSSPAPQPVVYYDKSSFFDNISCETKERQQMGQEGRTRVPGERRAWQLEERRLNVETFGQTSIDGGRHRRNFRGRGGYRGGFRGAPGGAHPGGAGGRDGGGGFRGGGRGRGGRS</sequence>
<evidence type="ECO:0000259" key="6">
    <source>
        <dbReference type="PROSITE" id="PS51536"/>
    </source>
</evidence>
<evidence type="ECO:0000256" key="1">
    <source>
        <dbReference type="PROSITE-ProRule" id="PRU00846"/>
    </source>
</evidence>
<dbReference type="SMART" id="SM01271">
    <property type="entry name" value="LSM14"/>
    <property type="match status" value="1"/>
</dbReference>
<feature type="domain" description="FFD box profile" evidence="5">
    <location>
        <begin position="306"/>
        <end position="321"/>
    </location>
</feature>
<accession>A0A8H8DES2</accession>
<evidence type="ECO:0000259" key="7">
    <source>
        <dbReference type="PROSITE" id="PS52002"/>
    </source>
</evidence>
<feature type="domain" description="DFDF" evidence="4">
    <location>
        <begin position="248"/>
        <end position="284"/>
    </location>
</feature>
<dbReference type="PANTHER" id="PTHR13586">
    <property type="entry name" value="SCD6 PROTEIN-RELATED"/>
    <property type="match status" value="1"/>
</dbReference>
<evidence type="ECO:0000313" key="9">
    <source>
        <dbReference type="Proteomes" id="UP000673691"/>
    </source>
</evidence>
<evidence type="ECO:0000313" key="8">
    <source>
        <dbReference type="EMBL" id="KAG5455678.1"/>
    </source>
</evidence>
<dbReference type="PROSITE" id="PS51512">
    <property type="entry name" value="DFDF"/>
    <property type="match status" value="1"/>
</dbReference>
<dbReference type="SUPFAM" id="SSF50182">
    <property type="entry name" value="Sm-like ribonucleoproteins"/>
    <property type="match status" value="1"/>
</dbReference>
<evidence type="ECO:0000256" key="2">
    <source>
        <dbReference type="PROSITE-ProRule" id="PRU00869"/>
    </source>
</evidence>
<dbReference type="PROSITE" id="PS51536">
    <property type="entry name" value="TFG"/>
    <property type="match status" value="1"/>
</dbReference>
<name>A0A8H8DES2_9FUNG</name>
<dbReference type="InterPro" id="IPR025609">
    <property type="entry name" value="Lsm14-like_N"/>
</dbReference>
<dbReference type="GO" id="GO:0033962">
    <property type="term" value="P:P-body assembly"/>
    <property type="evidence" value="ECO:0007669"/>
    <property type="project" value="TreeGrafter"/>
</dbReference>
<dbReference type="SMART" id="SM01199">
    <property type="entry name" value="FDF"/>
    <property type="match status" value="1"/>
</dbReference>
<protein>
    <submittedName>
        <fullName evidence="8">Scd6-like Sm domain-containing protein</fullName>
    </submittedName>
</protein>
<comment type="caution">
    <text evidence="8">The sequence shown here is derived from an EMBL/GenBank/DDBJ whole genome shotgun (WGS) entry which is preliminary data.</text>
</comment>
<feature type="region of interest" description="Disordered" evidence="3">
    <location>
        <begin position="377"/>
        <end position="410"/>
    </location>
</feature>
<organism evidence="8 9">
    <name type="scientific">Olpidium bornovanus</name>
    <dbReference type="NCBI Taxonomy" id="278681"/>
    <lineage>
        <taxon>Eukaryota</taxon>
        <taxon>Fungi</taxon>
        <taxon>Fungi incertae sedis</taxon>
        <taxon>Olpidiomycota</taxon>
        <taxon>Olpidiomycotina</taxon>
        <taxon>Olpidiomycetes</taxon>
        <taxon>Olpidiales</taxon>
        <taxon>Olpidiaceae</taxon>
        <taxon>Olpidium</taxon>
    </lineage>
</organism>
<dbReference type="Gene3D" id="2.30.30.100">
    <property type="match status" value="1"/>
</dbReference>
<evidence type="ECO:0000256" key="3">
    <source>
        <dbReference type="SAM" id="MobiDB-lite"/>
    </source>
</evidence>
<feature type="short sequence motif" description="FFD box" evidence="1">
    <location>
        <begin position="306"/>
        <end position="321"/>
    </location>
</feature>
<dbReference type="Pfam" id="PF12701">
    <property type="entry name" value="LSM14"/>
    <property type="match status" value="1"/>
</dbReference>
<dbReference type="Proteomes" id="UP000673691">
    <property type="component" value="Unassembled WGS sequence"/>
</dbReference>
<feature type="short sequence motif" description="TFG box" evidence="2">
    <location>
        <begin position="338"/>
        <end position="358"/>
    </location>
</feature>
<dbReference type="PROSITE" id="PS51513">
    <property type="entry name" value="FFD"/>
    <property type="match status" value="1"/>
</dbReference>
<dbReference type="CDD" id="cd01736">
    <property type="entry name" value="LSm14_N"/>
    <property type="match status" value="1"/>
</dbReference>
<evidence type="ECO:0000259" key="4">
    <source>
        <dbReference type="PROSITE" id="PS51512"/>
    </source>
</evidence>
<dbReference type="PROSITE" id="PS52002">
    <property type="entry name" value="SM"/>
    <property type="match status" value="1"/>
</dbReference>
<dbReference type="OrthoDB" id="21539at2759"/>
<gene>
    <name evidence="8" type="ORF">BJ554DRAFT_4823</name>
</gene>
<dbReference type="PANTHER" id="PTHR13586:SF0">
    <property type="entry name" value="TRAILER HITCH, ISOFORM H"/>
    <property type="match status" value="1"/>
</dbReference>
<keyword evidence="9" id="KW-1185">Reference proteome</keyword>
<dbReference type="InterPro" id="IPR047575">
    <property type="entry name" value="Sm"/>
</dbReference>
<dbReference type="InterPro" id="IPR025761">
    <property type="entry name" value="FFD_box"/>
</dbReference>
<dbReference type="GO" id="GO:0034063">
    <property type="term" value="P:stress granule assembly"/>
    <property type="evidence" value="ECO:0007669"/>
    <property type="project" value="TreeGrafter"/>
</dbReference>
<dbReference type="AlphaFoldDB" id="A0A8H8DES2"/>
<feature type="domain" description="Sm" evidence="7">
    <location>
        <begin position="1"/>
        <end position="80"/>
    </location>
</feature>
<dbReference type="InterPro" id="IPR019050">
    <property type="entry name" value="FDF_dom"/>
</dbReference>
<feature type="domain" description="TFG box profile" evidence="6">
    <location>
        <begin position="338"/>
        <end position="358"/>
    </location>
</feature>
<dbReference type="EMBL" id="JAEFCI010012967">
    <property type="protein sequence ID" value="KAG5455678.1"/>
    <property type="molecule type" value="Genomic_DNA"/>
</dbReference>
<proteinExistence type="predicted"/>
<reference evidence="8 9" key="1">
    <citation type="journal article" name="Sci. Rep.">
        <title>Genome-scale phylogenetic analyses confirm Olpidium as the closest living zoosporic fungus to the non-flagellated, terrestrial fungi.</title>
        <authorList>
            <person name="Chang Y."/>
            <person name="Rochon D."/>
            <person name="Sekimoto S."/>
            <person name="Wang Y."/>
            <person name="Chovatia M."/>
            <person name="Sandor L."/>
            <person name="Salamov A."/>
            <person name="Grigoriev I.V."/>
            <person name="Stajich J.E."/>
            <person name="Spatafora J.W."/>
        </authorList>
    </citation>
    <scope>NUCLEOTIDE SEQUENCE [LARGE SCALE GENOMIC DNA]</scope>
    <source>
        <strain evidence="8">S191</strain>
    </source>
</reference>
<dbReference type="Pfam" id="PF09532">
    <property type="entry name" value="FDF"/>
    <property type="match status" value="1"/>
</dbReference>
<dbReference type="InterPro" id="IPR010920">
    <property type="entry name" value="LSM_dom_sf"/>
</dbReference>